<dbReference type="RefSeq" id="WP_310137879.1">
    <property type="nucleotide sequence ID" value="NZ_JAVDTR010000003.1"/>
</dbReference>
<name>A0AAP5LMY2_PAEAM</name>
<feature type="transmembrane region" description="Helical" evidence="1">
    <location>
        <begin position="6"/>
        <end position="21"/>
    </location>
</feature>
<accession>A0AAP5LMY2</accession>
<reference evidence="2" key="1">
    <citation type="submission" date="2023-07" db="EMBL/GenBank/DDBJ databases">
        <title>Sorghum-associated microbial communities from plants grown in Nebraska, USA.</title>
        <authorList>
            <person name="Schachtman D."/>
        </authorList>
    </citation>
    <scope>NUCLEOTIDE SEQUENCE</scope>
    <source>
        <strain evidence="2">BE80</strain>
    </source>
</reference>
<dbReference type="Proteomes" id="UP001254832">
    <property type="component" value="Unassembled WGS sequence"/>
</dbReference>
<organism evidence="2 3">
    <name type="scientific">Paenibacillus amylolyticus</name>
    <dbReference type="NCBI Taxonomy" id="1451"/>
    <lineage>
        <taxon>Bacteria</taxon>
        <taxon>Bacillati</taxon>
        <taxon>Bacillota</taxon>
        <taxon>Bacilli</taxon>
        <taxon>Bacillales</taxon>
        <taxon>Paenibacillaceae</taxon>
        <taxon>Paenibacillus</taxon>
    </lineage>
</organism>
<dbReference type="EMBL" id="JAVDTR010000003">
    <property type="protein sequence ID" value="MDR6723110.1"/>
    <property type="molecule type" value="Genomic_DNA"/>
</dbReference>
<protein>
    <submittedName>
        <fullName evidence="2">Uncharacterized protein</fullName>
    </submittedName>
</protein>
<keyword evidence="1" id="KW-0812">Transmembrane</keyword>
<comment type="caution">
    <text evidence="2">The sequence shown here is derived from an EMBL/GenBank/DDBJ whole genome shotgun (WGS) entry which is preliminary data.</text>
</comment>
<feature type="transmembrane region" description="Helical" evidence="1">
    <location>
        <begin position="33"/>
        <end position="49"/>
    </location>
</feature>
<sequence>MIKPLLFTYLFMVILVLWMDFKHLKQAAAINRWISYTIIGFSTGIFFYVTHLSKTFFISVWLTHLIQHWLPLP</sequence>
<dbReference type="AlphaFoldDB" id="A0AAP5LMY2"/>
<keyword evidence="1" id="KW-1133">Transmembrane helix</keyword>
<evidence type="ECO:0000313" key="2">
    <source>
        <dbReference type="EMBL" id="MDR6723110.1"/>
    </source>
</evidence>
<gene>
    <name evidence="2" type="ORF">J2W91_001562</name>
</gene>
<evidence type="ECO:0000256" key="1">
    <source>
        <dbReference type="SAM" id="Phobius"/>
    </source>
</evidence>
<evidence type="ECO:0000313" key="3">
    <source>
        <dbReference type="Proteomes" id="UP001254832"/>
    </source>
</evidence>
<proteinExistence type="predicted"/>
<keyword evidence="1" id="KW-0472">Membrane</keyword>